<sequence>MYTMKRWLRALKTPLLILTLCLTGAACLWPSVADAQGFVRTFPTKALRGTLEVTGPPNILLNGQPQRLSPGARIKGTNNLIVMSASLVGKQLLVNYVPDPQGLIHEVWILTPAEAQQKRAGLDTLTNIRFESDLQRIEAMQRSREAPATP</sequence>
<evidence type="ECO:0000256" key="1">
    <source>
        <dbReference type="SAM" id="SignalP"/>
    </source>
</evidence>
<dbReference type="EMBL" id="MTEI01000014">
    <property type="protein sequence ID" value="OQW86699.1"/>
    <property type="molecule type" value="Genomic_DNA"/>
</dbReference>
<gene>
    <name evidence="2" type="ORF">BWK72_16600</name>
</gene>
<reference evidence="2 3" key="1">
    <citation type="submission" date="2017-01" db="EMBL/GenBank/DDBJ databases">
        <title>Novel large sulfur bacteria in the metagenomes of groundwater-fed chemosynthetic microbial mats in the Lake Huron basin.</title>
        <authorList>
            <person name="Sharrar A.M."/>
            <person name="Flood B.E."/>
            <person name="Bailey J.V."/>
            <person name="Jones D.S."/>
            <person name="Biddanda B."/>
            <person name="Ruberg S.A."/>
            <person name="Marcus D.N."/>
            <person name="Dick G.J."/>
        </authorList>
    </citation>
    <scope>NUCLEOTIDE SEQUENCE [LARGE SCALE GENOMIC DNA]</scope>
    <source>
        <strain evidence="2">A7</strain>
    </source>
</reference>
<accession>A0A1W9KRZ6</accession>
<protein>
    <submittedName>
        <fullName evidence="2">Uncharacterized protein</fullName>
    </submittedName>
</protein>
<dbReference type="AlphaFoldDB" id="A0A1W9KRZ6"/>
<dbReference type="Proteomes" id="UP000192505">
    <property type="component" value="Unassembled WGS sequence"/>
</dbReference>
<organism evidence="2 3">
    <name type="scientific">Rhodoferax ferrireducens</name>
    <dbReference type="NCBI Taxonomy" id="192843"/>
    <lineage>
        <taxon>Bacteria</taxon>
        <taxon>Pseudomonadati</taxon>
        <taxon>Pseudomonadota</taxon>
        <taxon>Betaproteobacteria</taxon>
        <taxon>Burkholderiales</taxon>
        <taxon>Comamonadaceae</taxon>
        <taxon>Rhodoferax</taxon>
    </lineage>
</organism>
<keyword evidence="1" id="KW-0732">Signal</keyword>
<name>A0A1W9KRZ6_9BURK</name>
<proteinExistence type="predicted"/>
<feature type="signal peptide" evidence="1">
    <location>
        <begin position="1"/>
        <end position="35"/>
    </location>
</feature>
<evidence type="ECO:0000313" key="3">
    <source>
        <dbReference type="Proteomes" id="UP000192505"/>
    </source>
</evidence>
<dbReference type="PROSITE" id="PS51257">
    <property type="entry name" value="PROKAR_LIPOPROTEIN"/>
    <property type="match status" value="1"/>
</dbReference>
<feature type="chain" id="PRO_5012574625" evidence="1">
    <location>
        <begin position="36"/>
        <end position="150"/>
    </location>
</feature>
<evidence type="ECO:0000313" key="2">
    <source>
        <dbReference type="EMBL" id="OQW86699.1"/>
    </source>
</evidence>
<comment type="caution">
    <text evidence="2">The sequence shown here is derived from an EMBL/GenBank/DDBJ whole genome shotgun (WGS) entry which is preliminary data.</text>
</comment>